<dbReference type="FunFam" id="3.40.20.10:FF:000032">
    <property type="entry name" value="Drebrin 1"/>
    <property type="match status" value="1"/>
</dbReference>
<dbReference type="GO" id="GO:0014069">
    <property type="term" value="C:postsynaptic density"/>
    <property type="evidence" value="ECO:0007669"/>
    <property type="project" value="Ensembl"/>
</dbReference>
<dbReference type="GO" id="GO:0030426">
    <property type="term" value="C:growth cone"/>
    <property type="evidence" value="ECO:0007669"/>
    <property type="project" value="UniProtKB-SubCell"/>
</dbReference>
<feature type="compositionally biased region" description="Low complexity" evidence="16">
    <location>
        <begin position="329"/>
        <end position="343"/>
    </location>
</feature>
<organism evidence="18 19">
    <name type="scientific">Bos mutus grunniens</name>
    <name type="common">Wild yak</name>
    <name type="synonym">Bos grunniens</name>
    <dbReference type="NCBI Taxonomy" id="30521"/>
    <lineage>
        <taxon>Eukaryota</taxon>
        <taxon>Metazoa</taxon>
        <taxon>Chordata</taxon>
        <taxon>Craniata</taxon>
        <taxon>Vertebrata</taxon>
        <taxon>Euteleostomi</taxon>
        <taxon>Mammalia</taxon>
        <taxon>Eutheria</taxon>
        <taxon>Laurasiatheria</taxon>
        <taxon>Artiodactyla</taxon>
        <taxon>Ruminantia</taxon>
        <taxon>Pecora</taxon>
        <taxon>Bovidae</taxon>
        <taxon>Bovinae</taxon>
        <taxon>Bos</taxon>
    </lineage>
</organism>
<dbReference type="Ensembl" id="ENSBGRT00000035665.1">
    <property type="protein sequence ID" value="ENSBGRP00000030833.1"/>
    <property type="gene ID" value="ENSBGRG00000019280.1"/>
</dbReference>
<reference evidence="18" key="1">
    <citation type="submission" date="2019-05" db="EMBL/GenBank/DDBJ databases">
        <authorList>
            <person name="Zhang S."/>
            <person name="Liu J."/>
        </authorList>
    </citation>
    <scope>NUCLEOTIDE SEQUENCE [LARGE SCALE GENOMIC DNA]</scope>
</reference>
<dbReference type="GO" id="GO:0048812">
    <property type="term" value="P:neuron projection morphogenesis"/>
    <property type="evidence" value="ECO:0007669"/>
    <property type="project" value="TreeGrafter"/>
</dbReference>
<evidence type="ECO:0000256" key="13">
    <source>
        <dbReference type="ARBA" id="ARBA00058167"/>
    </source>
</evidence>
<dbReference type="GO" id="GO:0030833">
    <property type="term" value="P:regulation of actin filament polymerization"/>
    <property type="evidence" value="ECO:0007669"/>
    <property type="project" value="TreeGrafter"/>
</dbReference>
<dbReference type="CDD" id="cd11281">
    <property type="entry name" value="ADF_drebrin_like"/>
    <property type="match status" value="1"/>
</dbReference>
<evidence type="ECO:0000256" key="8">
    <source>
        <dbReference type="ARBA" id="ARBA00022902"/>
    </source>
</evidence>
<feature type="compositionally biased region" description="Polar residues" evidence="16">
    <location>
        <begin position="421"/>
        <end position="430"/>
    </location>
</feature>
<dbReference type="Ensembl" id="ENSBGRT00000035784.1">
    <property type="protein sequence ID" value="ENSBGRP00000030933.1"/>
    <property type="gene ID" value="ENSBGRG00000019280.1"/>
</dbReference>
<evidence type="ECO:0000313" key="19">
    <source>
        <dbReference type="Proteomes" id="UP000694520"/>
    </source>
</evidence>
<feature type="region of interest" description="Disordered" evidence="16">
    <location>
        <begin position="531"/>
        <end position="552"/>
    </location>
</feature>
<dbReference type="GO" id="GO:0030027">
    <property type="term" value="C:lamellipodium"/>
    <property type="evidence" value="ECO:0007669"/>
    <property type="project" value="TreeGrafter"/>
</dbReference>
<keyword evidence="6" id="KW-0963">Cytoplasm</keyword>
<evidence type="ECO:0000256" key="3">
    <source>
        <dbReference type="ARBA" id="ARBA00004544"/>
    </source>
</evidence>
<keyword evidence="9" id="KW-0965">Cell junction</keyword>
<dbReference type="GO" id="GO:0032507">
    <property type="term" value="P:maintenance of protein location in cell"/>
    <property type="evidence" value="ECO:0007669"/>
    <property type="project" value="Ensembl"/>
</dbReference>
<dbReference type="GO" id="GO:0061351">
    <property type="term" value="P:neural precursor cell proliferation"/>
    <property type="evidence" value="ECO:0007669"/>
    <property type="project" value="Ensembl"/>
</dbReference>
<evidence type="ECO:0000256" key="7">
    <source>
        <dbReference type="ARBA" id="ARBA00022782"/>
    </source>
</evidence>
<feature type="compositionally biased region" description="Polar residues" evidence="16">
    <location>
        <begin position="355"/>
        <end position="364"/>
    </location>
</feature>
<dbReference type="GO" id="GO:0007015">
    <property type="term" value="P:actin filament organization"/>
    <property type="evidence" value="ECO:0007669"/>
    <property type="project" value="Ensembl"/>
</dbReference>
<dbReference type="Gene3D" id="3.40.20.10">
    <property type="entry name" value="Severin"/>
    <property type="match status" value="1"/>
</dbReference>
<dbReference type="GO" id="GO:0045773">
    <property type="term" value="P:positive regulation of axon extension"/>
    <property type="evidence" value="ECO:0007669"/>
    <property type="project" value="TreeGrafter"/>
</dbReference>
<evidence type="ECO:0000256" key="15">
    <source>
        <dbReference type="ARBA" id="ARBA00076970"/>
    </source>
</evidence>
<dbReference type="GeneTree" id="ENSGT00940000159431"/>
<keyword evidence="10" id="KW-0007">Acetylation</keyword>
<feature type="compositionally biased region" description="Polar residues" evidence="16">
    <location>
        <begin position="384"/>
        <end position="394"/>
    </location>
</feature>
<name>A0A8B9Y2H6_BOSMU</name>
<evidence type="ECO:0000256" key="11">
    <source>
        <dbReference type="ARBA" id="ARBA00023203"/>
    </source>
</evidence>
<evidence type="ECO:0000256" key="12">
    <source>
        <dbReference type="ARBA" id="ARBA00023273"/>
    </source>
</evidence>
<feature type="compositionally biased region" description="Basic and acidic residues" evidence="16">
    <location>
        <begin position="208"/>
        <end position="236"/>
    </location>
</feature>
<feature type="region of interest" description="Disordered" evidence="16">
    <location>
        <begin position="302"/>
        <end position="481"/>
    </location>
</feature>
<dbReference type="GO" id="GO:0099524">
    <property type="term" value="C:postsynaptic cytosol"/>
    <property type="evidence" value="ECO:0007669"/>
    <property type="project" value="Ensembl"/>
</dbReference>
<evidence type="ECO:0000256" key="4">
    <source>
        <dbReference type="ARBA" id="ARBA00004624"/>
    </source>
</evidence>
<protein>
    <recommendedName>
        <fullName evidence="14">Drebrin</fullName>
    </recommendedName>
    <alternativeName>
        <fullName evidence="15">Developmentally-regulated brain protein</fullName>
    </alternativeName>
</protein>
<feature type="region of interest" description="Disordered" evidence="16">
    <location>
        <begin position="208"/>
        <end position="290"/>
    </location>
</feature>
<evidence type="ECO:0000313" key="18">
    <source>
        <dbReference type="Ensembl" id="ENSBGRP00000030833.1"/>
    </source>
</evidence>
<dbReference type="PANTHER" id="PTHR10829:SF1">
    <property type="entry name" value="DREBRIN"/>
    <property type="match status" value="1"/>
</dbReference>
<feature type="compositionally biased region" description="Basic and acidic residues" evidence="16">
    <location>
        <begin position="622"/>
        <end position="634"/>
    </location>
</feature>
<dbReference type="GO" id="GO:0031915">
    <property type="term" value="P:positive regulation of synaptic plasticity"/>
    <property type="evidence" value="ECO:0007669"/>
    <property type="project" value="Ensembl"/>
</dbReference>
<dbReference type="SUPFAM" id="SSF55753">
    <property type="entry name" value="Actin depolymerizing proteins"/>
    <property type="match status" value="1"/>
</dbReference>
<dbReference type="GO" id="GO:0005921">
    <property type="term" value="C:gap junction"/>
    <property type="evidence" value="ECO:0007669"/>
    <property type="project" value="Ensembl"/>
</dbReference>
<evidence type="ECO:0000256" key="14">
    <source>
        <dbReference type="ARBA" id="ARBA00073040"/>
    </source>
</evidence>
<dbReference type="Proteomes" id="UP000694520">
    <property type="component" value="Chromosome 8"/>
</dbReference>
<dbReference type="InterPro" id="IPR002108">
    <property type="entry name" value="ADF-H"/>
</dbReference>
<feature type="region of interest" description="Disordered" evidence="16">
    <location>
        <begin position="587"/>
        <end position="666"/>
    </location>
</feature>
<dbReference type="AlphaFoldDB" id="A0A8B9Y2H6"/>
<evidence type="ECO:0000256" key="16">
    <source>
        <dbReference type="SAM" id="MobiDB-lite"/>
    </source>
</evidence>
<dbReference type="GO" id="GO:0005884">
    <property type="term" value="C:actin filament"/>
    <property type="evidence" value="ECO:0007669"/>
    <property type="project" value="TreeGrafter"/>
</dbReference>
<feature type="compositionally biased region" description="Pro residues" evidence="16">
    <location>
        <begin position="409"/>
        <end position="419"/>
    </location>
</feature>
<dbReference type="PANTHER" id="PTHR10829">
    <property type="entry name" value="CORTACTIN AND DREBRIN"/>
    <property type="match status" value="1"/>
</dbReference>
<dbReference type="GO" id="GO:0030425">
    <property type="term" value="C:dendrite"/>
    <property type="evidence" value="ECO:0007669"/>
    <property type="project" value="UniProtKB-SubCell"/>
</dbReference>
<evidence type="ECO:0000256" key="1">
    <source>
        <dbReference type="ARBA" id="ARBA00004279"/>
    </source>
</evidence>
<keyword evidence="8" id="KW-0524">Neurogenesis</keyword>
<evidence type="ECO:0000256" key="6">
    <source>
        <dbReference type="ARBA" id="ARBA00022490"/>
    </source>
</evidence>
<dbReference type="GO" id="GO:0140311">
    <property type="term" value="F:protein sequestering activity"/>
    <property type="evidence" value="ECO:0007669"/>
    <property type="project" value="Ensembl"/>
</dbReference>
<feature type="compositionally biased region" description="Polar residues" evidence="16">
    <location>
        <begin position="639"/>
        <end position="651"/>
    </location>
</feature>
<dbReference type="GO" id="GO:0030864">
    <property type="term" value="C:cortical actin cytoskeleton"/>
    <property type="evidence" value="ECO:0007669"/>
    <property type="project" value="TreeGrafter"/>
</dbReference>
<accession>A0A8B9Y2H6</accession>
<sequence>MAGVSFSGHRLELLAAYEEVIREESAADWALYTYEDGSDDLKLAASGDGGLQELSGHFENQRVMYGFCSVKDSQAALPKYVLINWVGEDVPDARKCACASHVAKVAEFFQGVDVIVNASSVEDIDAGAIGQRLSNGLARLSSPVLHRLRLREDENAEPVGTTYQKTDAAVEMKRINREQFWEQAKKEEELRKEEERKKALDERLRFEQERMEQERQEQEERERRYREREQQIEEHRRKQQTLEAEEAKRRLKEQSIFGDQRDEEEETQMKKSESEVEEAAAIIAQRPDNPREFFKQQERVASASAGSCDVPSPFNHRPGRPYCPFIKASDSGPSSSSSSSSSPPRTPFPYITCHRTPNLSSSLPCSHLDSHRRMIPTPLPARSPSDSSTASTPVAEQIERALDEVTSSQPPPLPPPPPAAQETQEPSLSLDSEETSKEARAAAPQARAGPLEESPQASEPPEGQGSPMEEDLMFMASTEQADLAASLEPAMAGASAADSPVADAIETDTAVADTAVANTVTPAAASLIDLWPGNGEGASAPQAEPRAPTPPSGAEVMLAEVPLLDEVAQEPLLPAGEGSANLLSFDELPEPPATFCDPGEEVGGEPLAAPQAPTLPSALEELDQKLEPELEPEPHLLTNGETTQKEGTQASEGYFSQSQEEEFVQSEELCAKAPPPVFYNKPPEIDITCWDADPVPEEEEGFEGGD</sequence>
<dbReference type="GO" id="GO:0010643">
    <property type="term" value="P:cell communication by chemical coupling"/>
    <property type="evidence" value="ECO:0007669"/>
    <property type="project" value="Ensembl"/>
</dbReference>
<feature type="domain" description="ADF-H" evidence="17">
    <location>
        <begin position="3"/>
        <end position="134"/>
    </location>
</feature>
<evidence type="ECO:0000256" key="9">
    <source>
        <dbReference type="ARBA" id="ARBA00022949"/>
    </source>
</evidence>
<comment type="function">
    <text evidence="13">Actin cytoskeleton-organizing protein that plays a role in the formation of cell projections. Required for actin polymerization at immunological synapses (IS) and for the recruitment of the chemokine receptor CXCR4 to IS. Plays a role in dendritic spine morphogenesis and organization, including the localization of the dopamine receptor DRD1 to the dendritic spines. Involved in memory-related synaptic plasticity in the hippocampus.</text>
</comment>
<keyword evidence="5" id="KW-0217">Developmental protein</keyword>
<keyword evidence="11" id="KW-0009">Actin-binding</keyword>
<reference evidence="18" key="2">
    <citation type="submission" date="2025-05" db="UniProtKB">
        <authorList>
            <consortium name="Ensembl"/>
        </authorList>
    </citation>
    <scope>IDENTIFICATION</scope>
</reference>
<comment type="subcellular location">
    <subcellularLocation>
        <location evidence="2">Cell junction</location>
    </subcellularLocation>
    <subcellularLocation>
        <location evidence="1">Cell projection</location>
        <location evidence="1">Dendrite</location>
    </subcellularLocation>
    <subcellularLocation>
        <location evidence="4">Cell projection</location>
        <location evidence="4">Growth cone</location>
    </subcellularLocation>
    <subcellularLocation>
        <location evidence="3">Cytoplasm</location>
        <location evidence="3">Cell cortex</location>
    </subcellularLocation>
</comment>
<proteinExistence type="predicted"/>
<dbReference type="GO" id="GO:0061003">
    <property type="term" value="P:positive regulation of dendritic spine morphogenesis"/>
    <property type="evidence" value="ECO:0007669"/>
    <property type="project" value="Ensembl"/>
</dbReference>
<dbReference type="GO" id="GO:0010644">
    <property type="term" value="P:cell communication by electrical coupling"/>
    <property type="evidence" value="ECO:0007669"/>
    <property type="project" value="Ensembl"/>
</dbReference>
<dbReference type="PROSITE" id="PS51263">
    <property type="entry name" value="ADF_H"/>
    <property type="match status" value="1"/>
</dbReference>
<dbReference type="GO" id="GO:0098978">
    <property type="term" value="C:glutamatergic synapse"/>
    <property type="evidence" value="ECO:0007669"/>
    <property type="project" value="Ensembl"/>
</dbReference>
<keyword evidence="19" id="KW-1185">Reference proteome</keyword>
<dbReference type="GO" id="GO:0051015">
    <property type="term" value="F:actin filament binding"/>
    <property type="evidence" value="ECO:0007669"/>
    <property type="project" value="TreeGrafter"/>
</dbReference>
<gene>
    <name evidence="18" type="primary">DBN1</name>
</gene>
<dbReference type="Pfam" id="PF00241">
    <property type="entry name" value="Cofilin_ADF"/>
    <property type="match status" value="1"/>
</dbReference>
<dbReference type="SMART" id="SM00102">
    <property type="entry name" value="ADF"/>
    <property type="match status" value="1"/>
</dbReference>
<dbReference type="GO" id="GO:0045211">
    <property type="term" value="C:postsynaptic membrane"/>
    <property type="evidence" value="ECO:0007669"/>
    <property type="project" value="Ensembl"/>
</dbReference>
<evidence type="ECO:0000256" key="2">
    <source>
        <dbReference type="ARBA" id="ARBA00004282"/>
    </source>
</evidence>
<evidence type="ECO:0000256" key="5">
    <source>
        <dbReference type="ARBA" id="ARBA00022473"/>
    </source>
</evidence>
<keyword evidence="12" id="KW-0966">Cell projection</keyword>
<keyword evidence="7" id="KW-0221">Differentiation</keyword>
<dbReference type="GO" id="GO:1902685">
    <property type="term" value="P:positive regulation of receptor localization to synapse"/>
    <property type="evidence" value="ECO:0007669"/>
    <property type="project" value="Ensembl"/>
</dbReference>
<dbReference type="InterPro" id="IPR029006">
    <property type="entry name" value="ADF-H/Gelsolin-like_dom_sf"/>
</dbReference>
<evidence type="ECO:0000256" key="10">
    <source>
        <dbReference type="ARBA" id="ARBA00022990"/>
    </source>
</evidence>
<evidence type="ECO:0000259" key="17">
    <source>
        <dbReference type="PROSITE" id="PS51263"/>
    </source>
</evidence>
<dbReference type="GO" id="GO:0098974">
    <property type="term" value="P:postsynaptic actin cytoskeleton organization"/>
    <property type="evidence" value="ECO:0007669"/>
    <property type="project" value="TreeGrafter"/>
</dbReference>
<dbReference type="GO" id="GO:0001701">
    <property type="term" value="P:in utero embryonic development"/>
    <property type="evidence" value="ECO:0007669"/>
    <property type="project" value="Ensembl"/>
</dbReference>